<accession>A0A1N6E1P7</accession>
<organism evidence="1 2">
    <name type="scientific">Halodesulfovibrio marinisediminis DSM 17456</name>
    <dbReference type="NCBI Taxonomy" id="1121457"/>
    <lineage>
        <taxon>Bacteria</taxon>
        <taxon>Pseudomonadati</taxon>
        <taxon>Thermodesulfobacteriota</taxon>
        <taxon>Desulfovibrionia</taxon>
        <taxon>Desulfovibrionales</taxon>
        <taxon>Desulfovibrionaceae</taxon>
        <taxon>Halodesulfovibrio</taxon>
    </lineage>
</organism>
<reference evidence="2" key="1">
    <citation type="submission" date="2016-11" db="EMBL/GenBank/DDBJ databases">
        <authorList>
            <person name="Varghese N."/>
            <person name="Submissions S."/>
        </authorList>
    </citation>
    <scope>NUCLEOTIDE SEQUENCE [LARGE SCALE GENOMIC DNA]</scope>
    <source>
        <strain evidence="2">DSM 17456</strain>
    </source>
</reference>
<name>A0A1N6E1P7_9BACT</name>
<dbReference type="EMBL" id="FSRG01000003">
    <property type="protein sequence ID" value="SIN76939.1"/>
    <property type="molecule type" value="Genomic_DNA"/>
</dbReference>
<keyword evidence="2" id="KW-1185">Reference proteome</keyword>
<sequence length="55" mass="6312">MFCKILLFFLQNIMPAGGLVAGISNDTMCELPRFLYEKWADVLLVIWSTCSRNIQ</sequence>
<dbReference type="AlphaFoldDB" id="A0A1N6E1P7"/>
<gene>
    <name evidence="1" type="ORF">SAMN02745161_0642</name>
</gene>
<evidence type="ECO:0000313" key="1">
    <source>
        <dbReference type="EMBL" id="SIN76939.1"/>
    </source>
</evidence>
<evidence type="ECO:0000313" key="2">
    <source>
        <dbReference type="Proteomes" id="UP000184694"/>
    </source>
</evidence>
<proteinExistence type="predicted"/>
<dbReference type="Proteomes" id="UP000184694">
    <property type="component" value="Unassembled WGS sequence"/>
</dbReference>
<protein>
    <submittedName>
        <fullName evidence="1">Uncharacterized protein</fullName>
    </submittedName>
</protein>